<feature type="compositionally biased region" description="Low complexity" evidence="1">
    <location>
        <begin position="568"/>
        <end position="579"/>
    </location>
</feature>
<evidence type="ECO:0000256" key="1">
    <source>
        <dbReference type="SAM" id="MobiDB-lite"/>
    </source>
</evidence>
<feature type="region of interest" description="Disordered" evidence="1">
    <location>
        <begin position="151"/>
        <end position="170"/>
    </location>
</feature>
<sequence>MSENLLNSKGDWAGDAQALQGKESAASLVPSPATQSQQAGQAGAPVPPQGRRVTIGGANRRSSLGFDQINDALFGRRPSGFGELDNLFGRRGSMDSTAAAFDAHIMDLTRRRLSMAGGTNDPLASFDPLGGMGGVNLNLGNVASINSFGQLPSMSGGNPPNSNNGAASAAALGQDATSLNNRQQQLQEQQHDLERKQKELELQRQQLLAAMGERRLAIQSMHHNMNGPQNNTQQAQQAQRNALNFNNAQGLLMGLQNQGFAAAAAATNSAPDVNGGGQQQQWFVCRVCNGKAFNNREEANAHENMCMMNNAGAAAARRNSLAGMMRRGSLDLLGSLAGGPLANQTPDIFAAVQGFQPQLSMSVANQTSKQNNDDAFVSEHMSNGPFAAMNKPIPLAMETDKEWLTPLHCFVRKHCVEVFTAVEEDVATPSKGKRKPIQVGQVGIRCPHCHRDPLSQSKERGSIYYPTSIASIYNATMNLLQRHLHNCNAVPPEIMERYEMLKGDDARSGTSKKYWVQSAVSLGLVDTGTGIRYSGVPQPNALPQIPALEAGNMFKPNEEPVKHDEAAESSSEAETATDSKPAAEQKRDNTIMEPASPESPIVVPEDEPCGTAFSYYLLQQMRPCVFAEADRLGKRKGLPPGFPGLACKHCFGGYGSGRFFPSSIKTLSDTSKTLNVLHNHMMRCRKVPPEIRDSLTSLRKTHDEERAKMKFGSQKAFFARIWDRLHFKDPSVSSKRKFQPARVQPQIPAQAPQAVSGFLPSNFLGQPGFNMNQVNMLEALNNMQTMQQFNAAAAGDITDSNKRHKA</sequence>
<name>A0AAD2CZ34_9STRA</name>
<dbReference type="Proteomes" id="UP001295423">
    <property type="component" value="Unassembled WGS sequence"/>
</dbReference>
<dbReference type="AlphaFoldDB" id="A0AAD2CZ34"/>
<feature type="region of interest" description="Disordered" evidence="1">
    <location>
        <begin position="1"/>
        <end position="61"/>
    </location>
</feature>
<reference evidence="2" key="1">
    <citation type="submission" date="2023-08" db="EMBL/GenBank/DDBJ databases">
        <authorList>
            <person name="Audoor S."/>
            <person name="Bilcke G."/>
        </authorList>
    </citation>
    <scope>NUCLEOTIDE SEQUENCE</scope>
</reference>
<accession>A0AAD2CZ34</accession>
<proteinExistence type="predicted"/>
<feature type="compositionally biased region" description="Low complexity" evidence="1">
    <location>
        <begin position="152"/>
        <end position="170"/>
    </location>
</feature>
<protein>
    <submittedName>
        <fullName evidence="2">Uncharacterized protein</fullName>
    </submittedName>
</protein>
<gene>
    <name evidence="2" type="ORF">CYCCA115_LOCUS8278</name>
</gene>
<organism evidence="2 3">
    <name type="scientific">Cylindrotheca closterium</name>
    <dbReference type="NCBI Taxonomy" id="2856"/>
    <lineage>
        <taxon>Eukaryota</taxon>
        <taxon>Sar</taxon>
        <taxon>Stramenopiles</taxon>
        <taxon>Ochrophyta</taxon>
        <taxon>Bacillariophyta</taxon>
        <taxon>Bacillariophyceae</taxon>
        <taxon>Bacillariophycidae</taxon>
        <taxon>Bacillariales</taxon>
        <taxon>Bacillariaceae</taxon>
        <taxon>Cylindrotheca</taxon>
    </lineage>
</organism>
<evidence type="ECO:0000313" key="2">
    <source>
        <dbReference type="EMBL" id="CAJ1943102.1"/>
    </source>
</evidence>
<keyword evidence="3" id="KW-1185">Reference proteome</keyword>
<feature type="compositionally biased region" description="Basic and acidic residues" evidence="1">
    <location>
        <begin position="556"/>
        <end position="566"/>
    </location>
</feature>
<dbReference type="EMBL" id="CAKOGP040001112">
    <property type="protein sequence ID" value="CAJ1943102.1"/>
    <property type="molecule type" value="Genomic_DNA"/>
</dbReference>
<feature type="compositionally biased region" description="Low complexity" evidence="1">
    <location>
        <begin position="30"/>
        <end position="44"/>
    </location>
</feature>
<feature type="region of interest" description="Disordered" evidence="1">
    <location>
        <begin position="554"/>
        <end position="604"/>
    </location>
</feature>
<comment type="caution">
    <text evidence="2">The sequence shown here is derived from an EMBL/GenBank/DDBJ whole genome shotgun (WGS) entry which is preliminary data.</text>
</comment>
<evidence type="ECO:0000313" key="3">
    <source>
        <dbReference type="Proteomes" id="UP001295423"/>
    </source>
</evidence>
<feature type="compositionally biased region" description="Basic and acidic residues" evidence="1">
    <location>
        <begin position="581"/>
        <end position="590"/>
    </location>
</feature>